<reference evidence="1 2" key="1">
    <citation type="submission" date="2015-10" db="EMBL/GenBank/DDBJ databases">
        <title>Draft genome of Bosea thiooxidans.</title>
        <authorList>
            <person name="Wang X."/>
        </authorList>
    </citation>
    <scope>NUCLEOTIDE SEQUENCE [LARGE SCALE GENOMIC DNA]</scope>
    <source>
        <strain evidence="1 2">CGMCC 9174</strain>
    </source>
</reference>
<keyword evidence="2" id="KW-1185">Reference proteome</keyword>
<name>A0A0Q3M658_9HYPH</name>
<dbReference type="EMBL" id="LMAR01000025">
    <property type="protein sequence ID" value="KQK31281.1"/>
    <property type="molecule type" value="Genomic_DNA"/>
</dbReference>
<protein>
    <submittedName>
        <fullName evidence="1">Uncharacterized protein</fullName>
    </submittedName>
</protein>
<accession>A0A0Q3M658</accession>
<evidence type="ECO:0000313" key="2">
    <source>
        <dbReference type="Proteomes" id="UP000051562"/>
    </source>
</evidence>
<proteinExistence type="predicted"/>
<dbReference type="Proteomes" id="UP000051562">
    <property type="component" value="Unassembled WGS sequence"/>
</dbReference>
<gene>
    <name evidence="1" type="ORF">ARD30_09875</name>
</gene>
<comment type="caution">
    <text evidence="1">The sequence shown here is derived from an EMBL/GenBank/DDBJ whole genome shotgun (WGS) entry which is preliminary data.</text>
</comment>
<evidence type="ECO:0000313" key="1">
    <source>
        <dbReference type="EMBL" id="KQK31281.1"/>
    </source>
</evidence>
<dbReference type="AlphaFoldDB" id="A0A0Q3M658"/>
<sequence length="62" mass="6666">MDTDIPSIAQLIIIGPAYIMRGRSTLRRAMDGIVDTTARVTTGPAGHIRDIIEWIVADSDGA</sequence>
<organism evidence="1 2">
    <name type="scientific">Bosea thiooxidans</name>
    <dbReference type="NCBI Taxonomy" id="53254"/>
    <lineage>
        <taxon>Bacteria</taxon>
        <taxon>Pseudomonadati</taxon>
        <taxon>Pseudomonadota</taxon>
        <taxon>Alphaproteobacteria</taxon>
        <taxon>Hyphomicrobiales</taxon>
        <taxon>Boseaceae</taxon>
        <taxon>Bosea</taxon>
    </lineage>
</organism>